<evidence type="ECO:0000256" key="2">
    <source>
        <dbReference type="ARBA" id="ARBA00009773"/>
    </source>
</evidence>
<feature type="transmembrane region" description="Helical" evidence="6">
    <location>
        <begin position="281"/>
        <end position="301"/>
    </location>
</feature>
<dbReference type="Pfam" id="PF01594">
    <property type="entry name" value="AI-2E_transport"/>
    <property type="match status" value="1"/>
</dbReference>
<reference evidence="7 8" key="1">
    <citation type="submission" date="2019-11" db="EMBL/GenBank/DDBJ databases">
        <title>Type strains purchased from KCTC, JCM and DSMZ.</title>
        <authorList>
            <person name="Lu H."/>
        </authorList>
    </citation>
    <scope>NUCLEOTIDE SEQUENCE [LARGE SCALE GENOMIC DNA]</scope>
    <source>
        <strain evidence="7 8">JCM 31587</strain>
    </source>
</reference>
<keyword evidence="4 6" id="KW-1133">Transmembrane helix</keyword>
<feature type="transmembrane region" description="Helical" evidence="6">
    <location>
        <begin position="313"/>
        <end position="346"/>
    </location>
</feature>
<proteinExistence type="inferred from homology"/>
<dbReference type="GO" id="GO:0016020">
    <property type="term" value="C:membrane"/>
    <property type="evidence" value="ECO:0007669"/>
    <property type="project" value="UniProtKB-SubCell"/>
</dbReference>
<evidence type="ECO:0000256" key="3">
    <source>
        <dbReference type="ARBA" id="ARBA00022692"/>
    </source>
</evidence>
<evidence type="ECO:0000256" key="6">
    <source>
        <dbReference type="SAM" id="Phobius"/>
    </source>
</evidence>
<dbReference type="GO" id="GO:0055085">
    <property type="term" value="P:transmembrane transport"/>
    <property type="evidence" value="ECO:0007669"/>
    <property type="project" value="TreeGrafter"/>
</dbReference>
<protein>
    <submittedName>
        <fullName evidence="7">AI-2E family transporter</fullName>
    </submittedName>
</protein>
<dbReference type="InterPro" id="IPR002549">
    <property type="entry name" value="AI-2E-like"/>
</dbReference>
<comment type="similarity">
    <text evidence="2">Belongs to the autoinducer-2 exporter (AI-2E) (TC 2.A.86) family.</text>
</comment>
<name>A0A6L6QJ75_9BURK</name>
<dbReference type="OrthoDB" id="5792512at2"/>
<evidence type="ECO:0000256" key="5">
    <source>
        <dbReference type="ARBA" id="ARBA00023136"/>
    </source>
</evidence>
<evidence type="ECO:0000313" key="8">
    <source>
        <dbReference type="Proteomes" id="UP000472320"/>
    </source>
</evidence>
<dbReference type="PANTHER" id="PTHR21716:SF64">
    <property type="entry name" value="AI-2 TRANSPORT PROTEIN TQSA"/>
    <property type="match status" value="1"/>
</dbReference>
<evidence type="ECO:0000313" key="7">
    <source>
        <dbReference type="EMBL" id="MTW11683.1"/>
    </source>
</evidence>
<feature type="transmembrane region" description="Helical" evidence="6">
    <location>
        <begin position="162"/>
        <end position="181"/>
    </location>
</feature>
<feature type="transmembrane region" description="Helical" evidence="6">
    <location>
        <begin position="246"/>
        <end position="274"/>
    </location>
</feature>
<evidence type="ECO:0000256" key="1">
    <source>
        <dbReference type="ARBA" id="ARBA00004141"/>
    </source>
</evidence>
<feature type="transmembrane region" description="Helical" evidence="6">
    <location>
        <begin position="67"/>
        <end position="89"/>
    </location>
</feature>
<dbReference type="RefSeq" id="WP_155454637.1">
    <property type="nucleotide sequence ID" value="NZ_WNKX01000009.1"/>
</dbReference>
<evidence type="ECO:0000256" key="4">
    <source>
        <dbReference type="ARBA" id="ARBA00022989"/>
    </source>
</evidence>
<accession>A0A6L6QJ75</accession>
<dbReference type="Proteomes" id="UP000472320">
    <property type="component" value="Unassembled WGS sequence"/>
</dbReference>
<dbReference type="EMBL" id="WNKX01000009">
    <property type="protein sequence ID" value="MTW11683.1"/>
    <property type="molecule type" value="Genomic_DNA"/>
</dbReference>
<keyword evidence="8" id="KW-1185">Reference proteome</keyword>
<dbReference type="PANTHER" id="PTHR21716">
    <property type="entry name" value="TRANSMEMBRANE PROTEIN"/>
    <property type="match status" value="1"/>
</dbReference>
<organism evidence="7 8">
    <name type="scientific">Massilia eburnea</name>
    <dbReference type="NCBI Taxonomy" id="1776165"/>
    <lineage>
        <taxon>Bacteria</taxon>
        <taxon>Pseudomonadati</taxon>
        <taxon>Pseudomonadota</taxon>
        <taxon>Betaproteobacteria</taxon>
        <taxon>Burkholderiales</taxon>
        <taxon>Oxalobacteraceae</taxon>
        <taxon>Telluria group</taxon>
        <taxon>Massilia</taxon>
    </lineage>
</organism>
<feature type="transmembrane region" description="Helical" evidence="6">
    <location>
        <begin position="13"/>
        <end position="46"/>
    </location>
</feature>
<sequence>MPFPLSADQKQTLFWVAVWAAFFFLLWVLGPVLTPFMAAAIIAYALNPAVDKLCRLRLFRRWEMPRALAVAIVIVLFGAVASTLLLIVVPVLQKEIPLLQAAIPAFLAKLNDTLSPRLHQLGLDFTLDGATIKALAAEKMAESGDQIWAAVLNSVRTGGSAVIGWVATLVLIPVVLFYFLLDWHKLLAHIAGAVPRRFIEPTMAMASEADQLLAQYLRGQLLVMLVLAIYYSSALTVAGFDVALPVGILTGVLVFIPYLGFGLGLLLALMAAVLQFSDWSGLAAVAVIYGVGQVLEGFFLTPRLVGERIGLDPLAVIFALMAFGQLFGFVGVLLALPASALLMVGFRHLRRHYLRSSFYNA</sequence>
<feature type="transmembrane region" description="Helical" evidence="6">
    <location>
        <begin position="221"/>
        <end position="240"/>
    </location>
</feature>
<comment type="subcellular location">
    <subcellularLocation>
        <location evidence="1">Membrane</location>
        <topology evidence="1">Multi-pass membrane protein</topology>
    </subcellularLocation>
</comment>
<comment type="caution">
    <text evidence="7">The sequence shown here is derived from an EMBL/GenBank/DDBJ whole genome shotgun (WGS) entry which is preliminary data.</text>
</comment>
<gene>
    <name evidence="7" type="ORF">GM658_13845</name>
</gene>
<keyword evidence="3 6" id="KW-0812">Transmembrane</keyword>
<dbReference type="AlphaFoldDB" id="A0A6L6QJ75"/>
<keyword evidence="5 6" id="KW-0472">Membrane</keyword>